<keyword evidence="12 13" id="KW-0100">Branched-chain amino acid biosynthesis</keyword>
<dbReference type="GO" id="GO:0000287">
    <property type="term" value="F:magnesium ion binding"/>
    <property type="evidence" value="ECO:0007669"/>
    <property type="project" value="InterPro"/>
</dbReference>
<dbReference type="GO" id="GO:0009098">
    <property type="term" value="P:L-leucine biosynthetic process"/>
    <property type="evidence" value="ECO:0007669"/>
    <property type="project" value="UniProtKB-KW"/>
</dbReference>
<dbReference type="Pfam" id="PF00180">
    <property type="entry name" value="Iso_dh"/>
    <property type="match status" value="1"/>
</dbReference>
<evidence type="ECO:0000256" key="4">
    <source>
        <dbReference type="ARBA" id="ARBA00013101"/>
    </source>
</evidence>
<evidence type="ECO:0000256" key="8">
    <source>
        <dbReference type="ARBA" id="ARBA00022842"/>
    </source>
</evidence>
<evidence type="ECO:0000256" key="12">
    <source>
        <dbReference type="ARBA" id="ARBA00023304"/>
    </source>
</evidence>
<dbReference type="InterPro" id="IPR004429">
    <property type="entry name" value="Isopropylmalate_DH"/>
</dbReference>
<dbReference type="EMBL" id="JAKWFO010000008">
    <property type="protein sequence ID" value="KAI9634311.1"/>
    <property type="molecule type" value="Genomic_DNA"/>
</dbReference>
<dbReference type="PROSITE" id="PS00470">
    <property type="entry name" value="IDH_IMDH"/>
    <property type="match status" value="1"/>
</dbReference>
<organism evidence="15 16">
    <name type="scientific">Dioszegia hungarica</name>
    <dbReference type="NCBI Taxonomy" id="4972"/>
    <lineage>
        <taxon>Eukaryota</taxon>
        <taxon>Fungi</taxon>
        <taxon>Dikarya</taxon>
        <taxon>Basidiomycota</taxon>
        <taxon>Agaricomycotina</taxon>
        <taxon>Tremellomycetes</taxon>
        <taxon>Tremellales</taxon>
        <taxon>Bulleribasidiaceae</taxon>
        <taxon>Dioszegia</taxon>
    </lineage>
</organism>
<keyword evidence="16" id="KW-1185">Reference proteome</keyword>
<evidence type="ECO:0000256" key="3">
    <source>
        <dbReference type="ARBA" id="ARBA00011738"/>
    </source>
</evidence>
<dbReference type="SMART" id="SM01329">
    <property type="entry name" value="Iso_dh"/>
    <property type="match status" value="1"/>
</dbReference>
<keyword evidence="8" id="KW-0460">Magnesium</keyword>
<dbReference type="InterPro" id="IPR019818">
    <property type="entry name" value="IsoCit/isopropylmalate_DH_CS"/>
</dbReference>
<name>A0AA38H518_9TREE</name>
<comment type="cofactor">
    <cofactor evidence="1">
        <name>Mn(2+)</name>
        <dbReference type="ChEBI" id="CHEBI:29035"/>
    </cofactor>
</comment>
<dbReference type="RefSeq" id="XP_052944088.1">
    <property type="nucleotide sequence ID" value="XM_053087673.1"/>
</dbReference>
<evidence type="ECO:0000256" key="2">
    <source>
        <dbReference type="ARBA" id="ARBA00007769"/>
    </source>
</evidence>
<comment type="similarity">
    <text evidence="2">Belongs to the isocitrate and isopropylmalate dehydrogenases family.</text>
</comment>
<evidence type="ECO:0000256" key="9">
    <source>
        <dbReference type="ARBA" id="ARBA00023002"/>
    </source>
</evidence>
<dbReference type="FunFam" id="3.40.718.10:FF:000006">
    <property type="entry name" value="3-isopropylmalate dehydrogenase"/>
    <property type="match status" value="1"/>
</dbReference>
<proteinExistence type="inferred from homology"/>
<evidence type="ECO:0000256" key="13">
    <source>
        <dbReference type="RuleBase" id="RU004445"/>
    </source>
</evidence>
<comment type="function">
    <text evidence="13">Catalyzes the oxidation of 3-carboxy-2-hydroxy-4-methylpentanoate (3-isopropylmalate) to 3-carboxy-4-methyl-2-oxopentanoate. The product decarboxylates to 4-methyl-2 oxopentanoate.</text>
</comment>
<sequence>MSGKVFKITVLPGDGIGPEVTAEAVRVLETIVKHTSLQLEITSKPFGGAGIDATGDPLPEDTLKSCKEADAILLGAVGGPKWGVGPVRPEQGLLRIRKELGLYANIRPASFASESLLEYSPLKEEVARGFEVIVVRELIGGIYFGERGEASASSDGQTAYDTCTYSIPEVERITRVAAQVALASDTPLPITSVDKANVLATSRLWRKTVTELIEKEYPQIKLSHQLVDSAAMIMVASPRKLNGVILTENMFGDILSDESSVIPGSLGLLPSASLAGAPDPSKTVTGIYEPIHGSAPDIAGQGIANPIGTILSAAMMLRYSLGKAAEADMIEQAVKKMLDDGVRTKDLRGGAGTKEVGDRVCKALEEMLSK</sequence>
<evidence type="ECO:0000256" key="11">
    <source>
        <dbReference type="ARBA" id="ARBA00023211"/>
    </source>
</evidence>
<evidence type="ECO:0000259" key="14">
    <source>
        <dbReference type="SMART" id="SM01329"/>
    </source>
</evidence>
<keyword evidence="7 13" id="KW-0479">Metal-binding</keyword>
<comment type="cofactor">
    <cofactor evidence="13">
        <name>Mg(2+)</name>
        <dbReference type="ChEBI" id="CHEBI:18420"/>
    </cofactor>
    <cofactor evidence="13">
        <name>Mn(2+)</name>
        <dbReference type="ChEBI" id="CHEBI:29035"/>
    </cofactor>
    <text evidence="13">Binds 1 Mg(2+) or Mn(2+) ion per subunit.</text>
</comment>
<evidence type="ECO:0000256" key="5">
    <source>
        <dbReference type="ARBA" id="ARBA00022430"/>
    </source>
</evidence>
<dbReference type="Gene3D" id="3.40.718.10">
    <property type="entry name" value="Isopropylmalate Dehydrogenase"/>
    <property type="match status" value="1"/>
</dbReference>
<evidence type="ECO:0000313" key="16">
    <source>
        <dbReference type="Proteomes" id="UP001164286"/>
    </source>
</evidence>
<keyword evidence="6" id="KW-0028">Amino-acid biosynthesis</keyword>
<dbReference type="Proteomes" id="UP001164286">
    <property type="component" value="Unassembled WGS sequence"/>
</dbReference>
<feature type="domain" description="Isopropylmalate dehydrogenase-like" evidence="14">
    <location>
        <begin position="7"/>
        <end position="360"/>
    </location>
</feature>
<dbReference type="SUPFAM" id="SSF53659">
    <property type="entry name" value="Isocitrate/Isopropylmalate dehydrogenase-like"/>
    <property type="match status" value="1"/>
</dbReference>
<accession>A0AA38H518</accession>
<dbReference type="GeneID" id="77726878"/>
<dbReference type="GO" id="GO:0005829">
    <property type="term" value="C:cytosol"/>
    <property type="evidence" value="ECO:0007669"/>
    <property type="project" value="TreeGrafter"/>
</dbReference>
<dbReference type="GO" id="GO:0051287">
    <property type="term" value="F:NAD binding"/>
    <property type="evidence" value="ECO:0007669"/>
    <property type="project" value="InterPro"/>
</dbReference>
<keyword evidence="11" id="KW-0464">Manganese</keyword>
<dbReference type="AlphaFoldDB" id="A0AA38H518"/>
<dbReference type="PANTHER" id="PTHR42979">
    <property type="entry name" value="3-ISOPROPYLMALATE DEHYDROGENASE"/>
    <property type="match status" value="1"/>
</dbReference>
<dbReference type="GO" id="GO:0003862">
    <property type="term" value="F:3-isopropylmalate dehydrogenase activity"/>
    <property type="evidence" value="ECO:0007669"/>
    <property type="project" value="UniProtKB-EC"/>
</dbReference>
<dbReference type="PANTHER" id="PTHR42979:SF1">
    <property type="entry name" value="3-ISOPROPYLMALATE DEHYDROGENASE"/>
    <property type="match status" value="1"/>
</dbReference>
<dbReference type="InterPro" id="IPR024084">
    <property type="entry name" value="IsoPropMal-DH-like_dom"/>
</dbReference>
<dbReference type="HAMAP" id="MF_01033">
    <property type="entry name" value="LeuB_type1"/>
    <property type="match status" value="1"/>
</dbReference>
<keyword evidence="5 13" id="KW-0432">Leucine biosynthesis</keyword>
<comment type="pathway">
    <text evidence="13">Amino-acid biosynthesis; L-leucine biosynthesis; L-leucine from 3-methyl-2-oxobutanoate: step 3/4.</text>
</comment>
<keyword evidence="9" id="KW-0560">Oxidoreductase</keyword>
<evidence type="ECO:0000256" key="6">
    <source>
        <dbReference type="ARBA" id="ARBA00022605"/>
    </source>
</evidence>
<keyword evidence="10 13" id="KW-0520">NAD</keyword>
<reference evidence="15" key="1">
    <citation type="journal article" date="2022" name="G3 (Bethesda)">
        <title>High quality genome of the basidiomycete yeast Dioszegia hungarica PDD-24b-2 isolated from cloud water.</title>
        <authorList>
            <person name="Jarrige D."/>
            <person name="Haridas S."/>
            <person name="Bleykasten-Grosshans C."/>
            <person name="Joly M."/>
            <person name="Nadalig T."/>
            <person name="Sancelme M."/>
            <person name="Vuilleumier S."/>
            <person name="Grigoriev I.V."/>
            <person name="Amato P."/>
            <person name="Bringel F."/>
        </authorList>
    </citation>
    <scope>NUCLEOTIDE SEQUENCE</scope>
    <source>
        <strain evidence="15">PDD-24b-2</strain>
    </source>
</reference>
<comment type="subunit">
    <text evidence="3 13">Homodimer.</text>
</comment>
<dbReference type="EC" id="1.1.1.85" evidence="4 13"/>
<gene>
    <name evidence="15" type="ORF">MKK02DRAFT_28943</name>
</gene>
<dbReference type="NCBIfam" id="TIGR00169">
    <property type="entry name" value="leuB"/>
    <property type="match status" value="1"/>
</dbReference>
<evidence type="ECO:0000256" key="7">
    <source>
        <dbReference type="ARBA" id="ARBA00022723"/>
    </source>
</evidence>
<evidence type="ECO:0000256" key="10">
    <source>
        <dbReference type="ARBA" id="ARBA00023027"/>
    </source>
</evidence>
<protein>
    <recommendedName>
        <fullName evidence="4 13">3-isopropylmalate dehydrogenase</fullName>
        <ecNumber evidence="4 13">1.1.1.85</ecNumber>
    </recommendedName>
</protein>
<comment type="catalytic activity">
    <reaction evidence="13">
        <text>(2R,3S)-3-isopropylmalate + NAD(+) = 4-methyl-2-oxopentanoate + CO2 + NADH</text>
        <dbReference type="Rhea" id="RHEA:32271"/>
        <dbReference type="ChEBI" id="CHEBI:16526"/>
        <dbReference type="ChEBI" id="CHEBI:17865"/>
        <dbReference type="ChEBI" id="CHEBI:35121"/>
        <dbReference type="ChEBI" id="CHEBI:57540"/>
        <dbReference type="ChEBI" id="CHEBI:57945"/>
        <dbReference type="EC" id="1.1.1.85"/>
    </reaction>
</comment>
<comment type="caution">
    <text evidence="15">The sequence shown here is derived from an EMBL/GenBank/DDBJ whole genome shotgun (WGS) entry which is preliminary data.</text>
</comment>
<evidence type="ECO:0000313" key="15">
    <source>
        <dbReference type="EMBL" id="KAI9634311.1"/>
    </source>
</evidence>
<evidence type="ECO:0000256" key="1">
    <source>
        <dbReference type="ARBA" id="ARBA00001936"/>
    </source>
</evidence>